<dbReference type="InterPro" id="IPR052707">
    <property type="entry name" value="OsmC_Ohr_Peroxiredoxin"/>
</dbReference>
<dbReference type="Pfam" id="PF02566">
    <property type="entry name" value="OsmC"/>
    <property type="match status" value="1"/>
</dbReference>
<evidence type="ECO:0000313" key="1">
    <source>
        <dbReference type="EMBL" id="MVD25481.1"/>
    </source>
</evidence>
<dbReference type="Proteomes" id="UP000471242">
    <property type="component" value="Unassembled WGS sequence"/>
</dbReference>
<sequence length="162" mass="17678">MSFGGKSMSEHSAIVTWKRKDSEAFTDNQYSRAHTWEFDGGSKILASASPHVVPVPLSVEANVDPEEAFVAALSSCHMLVFLSIAAKQRYLVESYTDNAVGILGKNSKGKTSVTKVVLRPQVVFSGTSKPTLQQLEKMHHLAHENCFIANSVETEVVTEIIA</sequence>
<gene>
    <name evidence="1" type="ORF">D6U24_19355</name>
</gene>
<comment type="caution">
    <text evidence="1">The sequence shown here is derived from an EMBL/GenBank/DDBJ whole genome shotgun (WGS) entry which is preliminary data.</text>
</comment>
<dbReference type="SMR" id="A0A2V4NBU8"/>
<dbReference type="PANTHER" id="PTHR42830">
    <property type="entry name" value="OSMOTICALLY INDUCIBLE FAMILY PROTEIN"/>
    <property type="match status" value="1"/>
</dbReference>
<evidence type="ECO:0000313" key="2">
    <source>
        <dbReference type="Proteomes" id="UP000471242"/>
    </source>
</evidence>
<organism evidence="1 2">
    <name type="scientific">Vibrio cholerae</name>
    <dbReference type="NCBI Taxonomy" id="666"/>
    <lineage>
        <taxon>Bacteria</taxon>
        <taxon>Pseudomonadati</taxon>
        <taxon>Pseudomonadota</taxon>
        <taxon>Gammaproteobacteria</taxon>
        <taxon>Vibrionales</taxon>
        <taxon>Vibrionaceae</taxon>
        <taxon>Vibrio</taxon>
    </lineage>
</organism>
<dbReference type="InterPro" id="IPR036102">
    <property type="entry name" value="OsmC/Ohrsf"/>
</dbReference>
<dbReference type="AlphaFoldDB" id="A0A2V4NBU8"/>
<dbReference type="SUPFAM" id="SSF82784">
    <property type="entry name" value="OsmC-like"/>
    <property type="match status" value="1"/>
</dbReference>
<dbReference type="InterPro" id="IPR015946">
    <property type="entry name" value="KH_dom-like_a/b"/>
</dbReference>
<name>A0A2V4NBU8_VIBCL</name>
<dbReference type="Gene3D" id="3.30.300.20">
    <property type="match status" value="1"/>
</dbReference>
<dbReference type="OMA" id="ECFIANS"/>
<reference evidence="1 2" key="1">
    <citation type="submission" date="2018-09" db="EMBL/GenBank/DDBJ databases">
        <title>Genomic epidemiology reveals two lineages of Vibrio cholerae that can cause global cholera epidemics despite absence of cholera toxin gene.</title>
        <authorList>
            <person name="Wang H."/>
            <person name="Zen W."/>
            <person name="Yu H."/>
            <person name="Zhang W."/>
            <person name="Pan J."/>
            <person name="Yang C."/>
            <person name="Cui Y."/>
        </authorList>
    </citation>
    <scope>NUCLEOTIDE SEQUENCE [LARGE SCALE GENOMIC DNA]</scope>
    <source>
        <strain evidence="1 2">00-1_S85</strain>
    </source>
</reference>
<dbReference type="PANTHER" id="PTHR42830:SF2">
    <property type="entry name" value="OSMC_OHR FAMILY PROTEIN"/>
    <property type="match status" value="1"/>
</dbReference>
<accession>A0A2V4NBU8</accession>
<proteinExistence type="predicted"/>
<protein>
    <submittedName>
        <fullName evidence="1">OsmC family peroxiredoxin</fullName>
    </submittedName>
</protein>
<dbReference type="EMBL" id="QZRB01000049">
    <property type="protein sequence ID" value="MVD25481.1"/>
    <property type="molecule type" value="Genomic_DNA"/>
</dbReference>
<dbReference type="InterPro" id="IPR003718">
    <property type="entry name" value="OsmC/Ohr_fam"/>
</dbReference>